<evidence type="ECO:0000313" key="2">
    <source>
        <dbReference type="Proteomes" id="UP000003160"/>
    </source>
</evidence>
<dbReference type="SUPFAM" id="SSF160925">
    <property type="entry name" value="PG1388-like"/>
    <property type="match status" value="1"/>
</dbReference>
<comment type="caution">
    <text evidence="1">The sequence shown here is derived from an EMBL/GenBank/DDBJ whole genome shotgun (WGS) entry which is preliminary data.</text>
</comment>
<dbReference type="InterPro" id="IPR021670">
    <property type="entry name" value="DUF3256"/>
</dbReference>
<dbReference type="EMBL" id="ACKS01000030">
    <property type="protein sequence ID" value="EFA44943.1"/>
    <property type="molecule type" value="Genomic_DNA"/>
</dbReference>
<reference evidence="1 2" key="1">
    <citation type="submission" date="2009-10" db="EMBL/GenBank/DDBJ databases">
        <authorList>
            <person name="Qin X."/>
            <person name="Bachman B."/>
            <person name="Battles P."/>
            <person name="Bell A."/>
            <person name="Bess C."/>
            <person name="Bickham C."/>
            <person name="Chaboub L."/>
            <person name="Chen D."/>
            <person name="Coyle M."/>
            <person name="Deiros D.R."/>
            <person name="Dinh H."/>
            <person name="Forbes L."/>
            <person name="Fowler G."/>
            <person name="Francisco L."/>
            <person name="Fu Q."/>
            <person name="Gubbala S."/>
            <person name="Hale W."/>
            <person name="Han Y."/>
            <person name="Hemphill L."/>
            <person name="Highlander S.K."/>
            <person name="Hirani K."/>
            <person name="Hogues M."/>
            <person name="Jackson L."/>
            <person name="Jakkamsetti A."/>
            <person name="Javaid M."/>
            <person name="Jiang H."/>
            <person name="Korchina V."/>
            <person name="Kovar C."/>
            <person name="Lara F."/>
            <person name="Lee S."/>
            <person name="Mata R."/>
            <person name="Mathew T."/>
            <person name="Moen C."/>
            <person name="Morales K."/>
            <person name="Munidasa M."/>
            <person name="Nazareth L."/>
            <person name="Ngo R."/>
            <person name="Nguyen L."/>
            <person name="Okwuonu G."/>
            <person name="Ongeri F."/>
            <person name="Patil S."/>
            <person name="Petrosino J."/>
            <person name="Pham C."/>
            <person name="Pham P."/>
            <person name="Pu L.-L."/>
            <person name="Puazo M."/>
            <person name="Raj R."/>
            <person name="Reid J."/>
            <person name="Rouhana J."/>
            <person name="Saada N."/>
            <person name="Shang Y."/>
            <person name="Simmons D."/>
            <person name="Thornton R."/>
            <person name="Warren J."/>
            <person name="Weissenberger G."/>
            <person name="Zhang J."/>
            <person name="Zhang L."/>
            <person name="Zhou C."/>
            <person name="Zhu D."/>
            <person name="Muzny D."/>
            <person name="Worley K."/>
            <person name="Gibbs R."/>
        </authorList>
    </citation>
    <scope>NUCLEOTIDE SEQUENCE [LARGE SCALE GENOMIC DNA]</scope>
    <source>
        <strain evidence="1 2">DSM 17361</strain>
    </source>
</reference>
<dbReference type="AlphaFoldDB" id="D1PUI3"/>
<proteinExistence type="predicted"/>
<evidence type="ECO:0000313" key="1">
    <source>
        <dbReference type="EMBL" id="EFA44943.1"/>
    </source>
</evidence>
<dbReference type="eggNOG" id="ENOG50333A7">
    <property type="taxonomic scope" value="Bacteria"/>
</dbReference>
<organism evidence="1 2">
    <name type="scientific">Hallella bergensis DSM 17361</name>
    <dbReference type="NCBI Taxonomy" id="585502"/>
    <lineage>
        <taxon>Bacteria</taxon>
        <taxon>Pseudomonadati</taxon>
        <taxon>Bacteroidota</taxon>
        <taxon>Bacteroidia</taxon>
        <taxon>Bacteroidales</taxon>
        <taxon>Prevotellaceae</taxon>
        <taxon>Hallella</taxon>
    </lineage>
</organism>
<dbReference type="Proteomes" id="UP000003160">
    <property type="component" value="Unassembled WGS sequence"/>
</dbReference>
<gene>
    <name evidence="1" type="ORF">HMPREF0645_0618</name>
</gene>
<dbReference type="HOGENOM" id="CLU_092046_0_0_10"/>
<name>D1PUI3_9BACT</name>
<keyword evidence="2" id="KW-1185">Reference proteome</keyword>
<accession>D1PUI3</accession>
<protein>
    <submittedName>
        <fullName evidence="1">Uncharacterized protein</fullName>
    </submittedName>
</protein>
<sequence length="190" mass="21439">MTELWQSIPDSIIPYIERSQRQEMTDFIAMGAEAKVRHALQGESKMDTITSDYIHLTLNESMQMELKRLPHEGGDSILCLVKTWGGPCQESEVYFYSQDWQPLAIANPLAKYRENPLLSRPDTMSPEKFEELSHKVGFVLAAASLSPTDNSLSVYQSVPLLSAEDNQKIKTMLTPVSLKWNGQGFKLTNT</sequence>
<dbReference type="Pfam" id="PF11644">
    <property type="entry name" value="DUF3256"/>
    <property type="match status" value="1"/>
</dbReference>